<dbReference type="InParanoid" id="A0A0C3GG70"/>
<evidence type="ECO:0000313" key="2">
    <source>
        <dbReference type="EMBL" id="KIM89631.1"/>
    </source>
</evidence>
<dbReference type="EMBL" id="KN832974">
    <property type="protein sequence ID" value="KIM89631.1"/>
    <property type="molecule type" value="Genomic_DNA"/>
</dbReference>
<evidence type="ECO:0000256" key="1">
    <source>
        <dbReference type="SAM" id="MobiDB-lite"/>
    </source>
</evidence>
<dbReference type="HOGENOM" id="CLU_2004763_0_0_1"/>
<keyword evidence="3" id="KW-1185">Reference proteome</keyword>
<feature type="region of interest" description="Disordered" evidence="1">
    <location>
        <begin position="24"/>
        <end position="55"/>
    </location>
</feature>
<feature type="compositionally biased region" description="Acidic residues" evidence="1">
    <location>
        <begin position="33"/>
        <end position="52"/>
    </location>
</feature>
<dbReference type="Proteomes" id="UP000054166">
    <property type="component" value="Unassembled WGS sequence"/>
</dbReference>
<dbReference type="OrthoDB" id="3341102at2759"/>
<evidence type="ECO:0000313" key="3">
    <source>
        <dbReference type="Proteomes" id="UP000054166"/>
    </source>
</evidence>
<organism evidence="2 3">
    <name type="scientific">Piloderma croceum (strain F 1598)</name>
    <dbReference type="NCBI Taxonomy" id="765440"/>
    <lineage>
        <taxon>Eukaryota</taxon>
        <taxon>Fungi</taxon>
        <taxon>Dikarya</taxon>
        <taxon>Basidiomycota</taxon>
        <taxon>Agaricomycotina</taxon>
        <taxon>Agaricomycetes</taxon>
        <taxon>Agaricomycetidae</taxon>
        <taxon>Atheliales</taxon>
        <taxon>Atheliaceae</taxon>
        <taxon>Piloderma</taxon>
    </lineage>
</organism>
<proteinExistence type="predicted"/>
<sequence>MTSPDALLALRELPRTNPTLYDKISANRSVGEETNEVEEDAFSPENEIDGSDGSEIPTEVVRSLVVSDGCTIDDGYGLDNDRTIVRVGAAEGASLIEDKGTVELGRGHRAKTGSKRYGGGWEGH</sequence>
<name>A0A0C3GG70_PILCF</name>
<gene>
    <name evidence="2" type="ORF">PILCRDRAFT_1966</name>
</gene>
<reference evidence="2 3" key="1">
    <citation type="submission" date="2014-04" db="EMBL/GenBank/DDBJ databases">
        <authorList>
            <consortium name="DOE Joint Genome Institute"/>
            <person name="Kuo A."/>
            <person name="Tarkka M."/>
            <person name="Buscot F."/>
            <person name="Kohler A."/>
            <person name="Nagy L.G."/>
            <person name="Floudas D."/>
            <person name="Copeland A."/>
            <person name="Barry K.W."/>
            <person name="Cichocki N."/>
            <person name="Veneault-Fourrey C."/>
            <person name="LaButti K."/>
            <person name="Lindquist E.A."/>
            <person name="Lipzen A."/>
            <person name="Lundell T."/>
            <person name="Morin E."/>
            <person name="Murat C."/>
            <person name="Sun H."/>
            <person name="Tunlid A."/>
            <person name="Henrissat B."/>
            <person name="Grigoriev I.V."/>
            <person name="Hibbett D.S."/>
            <person name="Martin F."/>
            <person name="Nordberg H.P."/>
            <person name="Cantor M.N."/>
            <person name="Hua S.X."/>
        </authorList>
    </citation>
    <scope>NUCLEOTIDE SEQUENCE [LARGE SCALE GENOMIC DNA]</scope>
    <source>
        <strain evidence="2 3">F 1598</strain>
    </source>
</reference>
<feature type="region of interest" description="Disordered" evidence="1">
    <location>
        <begin position="103"/>
        <end position="124"/>
    </location>
</feature>
<reference evidence="3" key="2">
    <citation type="submission" date="2015-01" db="EMBL/GenBank/DDBJ databases">
        <title>Evolutionary Origins and Diversification of the Mycorrhizal Mutualists.</title>
        <authorList>
            <consortium name="DOE Joint Genome Institute"/>
            <consortium name="Mycorrhizal Genomics Consortium"/>
            <person name="Kohler A."/>
            <person name="Kuo A."/>
            <person name="Nagy L.G."/>
            <person name="Floudas D."/>
            <person name="Copeland A."/>
            <person name="Barry K.W."/>
            <person name="Cichocki N."/>
            <person name="Veneault-Fourrey C."/>
            <person name="LaButti K."/>
            <person name="Lindquist E.A."/>
            <person name="Lipzen A."/>
            <person name="Lundell T."/>
            <person name="Morin E."/>
            <person name="Murat C."/>
            <person name="Riley R."/>
            <person name="Ohm R."/>
            <person name="Sun H."/>
            <person name="Tunlid A."/>
            <person name="Henrissat B."/>
            <person name="Grigoriev I.V."/>
            <person name="Hibbett D.S."/>
            <person name="Martin F."/>
        </authorList>
    </citation>
    <scope>NUCLEOTIDE SEQUENCE [LARGE SCALE GENOMIC DNA]</scope>
    <source>
        <strain evidence="3">F 1598</strain>
    </source>
</reference>
<protein>
    <submittedName>
        <fullName evidence="2">Uncharacterized protein</fullName>
    </submittedName>
</protein>
<accession>A0A0C3GG70</accession>
<dbReference type="AlphaFoldDB" id="A0A0C3GG70"/>